<evidence type="ECO:0000313" key="2">
    <source>
        <dbReference type="EMBL" id="GLS02171.1"/>
    </source>
</evidence>
<evidence type="ECO:0000256" key="1">
    <source>
        <dbReference type="SAM" id="MobiDB-lite"/>
    </source>
</evidence>
<organism evidence="2 3">
    <name type="scientific">Brevundimonas denitrificans</name>
    <dbReference type="NCBI Taxonomy" id="1443434"/>
    <lineage>
        <taxon>Bacteria</taxon>
        <taxon>Pseudomonadati</taxon>
        <taxon>Pseudomonadota</taxon>
        <taxon>Alphaproteobacteria</taxon>
        <taxon>Caulobacterales</taxon>
        <taxon>Caulobacteraceae</taxon>
        <taxon>Brevundimonas</taxon>
    </lineage>
</organism>
<feature type="region of interest" description="Disordered" evidence="1">
    <location>
        <begin position="133"/>
        <end position="163"/>
    </location>
</feature>
<dbReference type="RefSeq" id="WP_284223049.1">
    <property type="nucleotide sequence ID" value="NZ_BSOY01000055.1"/>
</dbReference>
<accession>A0ABQ6BNW5</accession>
<evidence type="ECO:0000313" key="3">
    <source>
        <dbReference type="Proteomes" id="UP001156921"/>
    </source>
</evidence>
<reference evidence="3" key="1">
    <citation type="journal article" date="2019" name="Int. J. Syst. Evol. Microbiol.">
        <title>The Global Catalogue of Microorganisms (GCM) 10K type strain sequencing project: providing services to taxonomists for standard genome sequencing and annotation.</title>
        <authorList>
            <consortium name="The Broad Institute Genomics Platform"/>
            <consortium name="The Broad Institute Genome Sequencing Center for Infectious Disease"/>
            <person name="Wu L."/>
            <person name="Ma J."/>
        </authorList>
    </citation>
    <scope>NUCLEOTIDE SEQUENCE [LARGE SCALE GENOMIC DNA]</scope>
    <source>
        <strain evidence="3">NBRC 110107</strain>
    </source>
</reference>
<proteinExistence type="predicted"/>
<dbReference type="EMBL" id="BSOY01000055">
    <property type="protein sequence ID" value="GLS02171.1"/>
    <property type="molecule type" value="Genomic_DNA"/>
</dbReference>
<name>A0ABQ6BNW5_9CAUL</name>
<comment type="caution">
    <text evidence="2">The sequence shown here is derived from an EMBL/GenBank/DDBJ whole genome shotgun (WGS) entry which is preliminary data.</text>
</comment>
<evidence type="ECO:0008006" key="4">
    <source>
        <dbReference type="Google" id="ProtNLM"/>
    </source>
</evidence>
<dbReference type="Proteomes" id="UP001156921">
    <property type="component" value="Unassembled WGS sequence"/>
</dbReference>
<keyword evidence="3" id="KW-1185">Reference proteome</keyword>
<protein>
    <recommendedName>
        <fullName evidence="4">YdhG-like domain-containing protein</fullName>
    </recommendedName>
</protein>
<gene>
    <name evidence="2" type="ORF">GCM10007859_21930</name>
</gene>
<sequence>MTTPASPDDPEATERQLDGFIERFDPEVAERARACRAALRARMPTANELVYDNYNALAIGYAPRERTSEAIVSLAVTPRGPALYFIHGASLPDPDGVLTGEGRQGRYVRLAGPGTLEEPAVATLLRLALDRSEPPLATDGAGRTVIKSISARQRPRRKGAAGA</sequence>
<feature type="compositionally biased region" description="Basic residues" evidence="1">
    <location>
        <begin position="153"/>
        <end position="163"/>
    </location>
</feature>